<keyword evidence="3" id="KW-1003">Cell membrane</keyword>
<evidence type="ECO:0000256" key="1">
    <source>
        <dbReference type="ARBA" id="ARBA00004651"/>
    </source>
</evidence>
<keyword evidence="9" id="KW-1185">Reference proteome</keyword>
<dbReference type="Proteomes" id="UP000428803">
    <property type="component" value="Chromosome"/>
</dbReference>
<dbReference type="PRINTS" id="PR00173">
    <property type="entry name" value="EDTRNSPORT"/>
</dbReference>
<feature type="transmembrane region" description="Helical" evidence="7">
    <location>
        <begin position="359"/>
        <end position="379"/>
    </location>
</feature>
<dbReference type="InterPro" id="IPR001991">
    <property type="entry name" value="Na-dicarboxylate_symporter"/>
</dbReference>
<dbReference type="AlphaFoldDB" id="A0A6I6L7A1"/>
<feature type="transmembrane region" description="Helical" evidence="7">
    <location>
        <begin position="152"/>
        <end position="171"/>
    </location>
</feature>
<keyword evidence="6 7" id="KW-0472">Membrane</keyword>
<organism evidence="8 9">
    <name type="scientific">Sphingorhabdus lacus</name>
    <dbReference type="NCBI Taxonomy" id="392610"/>
    <lineage>
        <taxon>Bacteria</taxon>
        <taxon>Pseudomonadati</taxon>
        <taxon>Pseudomonadota</taxon>
        <taxon>Alphaproteobacteria</taxon>
        <taxon>Sphingomonadales</taxon>
        <taxon>Sphingomonadaceae</taxon>
        <taxon>Sphingorhabdus</taxon>
    </lineage>
</organism>
<evidence type="ECO:0000313" key="9">
    <source>
        <dbReference type="Proteomes" id="UP000428803"/>
    </source>
</evidence>
<reference evidence="9" key="1">
    <citation type="submission" date="2019-01" db="EMBL/GenBank/DDBJ databases">
        <title>Sphingorhabdus lacus sp.nov., isolated from an oligotrophic freshwater lake.</title>
        <authorList>
            <person name="Park M."/>
        </authorList>
    </citation>
    <scope>NUCLEOTIDE SEQUENCE [LARGE SCALE GENOMIC DNA]</scope>
    <source>
        <strain evidence="9">IMCC1753</strain>
    </source>
</reference>
<keyword evidence="4 7" id="KW-0812">Transmembrane</keyword>
<keyword evidence="2" id="KW-0813">Transport</keyword>
<evidence type="ECO:0000256" key="2">
    <source>
        <dbReference type="ARBA" id="ARBA00022448"/>
    </source>
</evidence>
<protein>
    <submittedName>
        <fullName evidence="8">Dicarboxylate/amino acid:cation symporter</fullName>
    </submittedName>
</protein>
<sequence>MSNATRILIALVAGLLLGILLTAQIPAIAKQLDFAFDIVGTLWLNGLRMTVVPLIVALVITGIVKSAEAARAGPMAARTVTWIVVMMSLSACMGAILTPTFLALVPMPQESADALRSALTTAAAVGEQPGLRDFILALVPTNAIAAAASDSILPLLIFTMTFAFAITRLAAEPRKQMAGFFSALADAMVIVIEWVLKLAPIGVFALAFVVGARSGFAALGAVLHYIGIVSMVGIVVGAFAYPVAVFAGKVRFTDYARQIAPVQAFAVSTQSSLASLPLMLQKSEALGVRESTAGLVLPMAVALLRVTGPAMNLAVALYVANWFGVKLDGFDYAFAIFIAALTSMGAVSLPGTVSFVTSIAPICLALGIPVEPLALLIAVETLPDIFRTTGNVQMDVALATAIEAPEKEKLDAVSQSR</sequence>
<gene>
    <name evidence="8" type="ORF">EUU25_04595</name>
</gene>
<dbReference type="GO" id="GO:0005886">
    <property type="term" value="C:plasma membrane"/>
    <property type="evidence" value="ECO:0007669"/>
    <property type="project" value="UniProtKB-SubCell"/>
</dbReference>
<feature type="transmembrane region" description="Helical" evidence="7">
    <location>
        <begin position="259"/>
        <end position="280"/>
    </location>
</feature>
<evidence type="ECO:0000256" key="6">
    <source>
        <dbReference type="ARBA" id="ARBA00023136"/>
    </source>
</evidence>
<dbReference type="GO" id="GO:0015293">
    <property type="term" value="F:symporter activity"/>
    <property type="evidence" value="ECO:0007669"/>
    <property type="project" value="UniProtKB-KW"/>
</dbReference>
<comment type="subcellular location">
    <subcellularLocation>
        <location evidence="1">Cell membrane</location>
        <topology evidence="1">Multi-pass membrane protein</topology>
    </subcellularLocation>
</comment>
<dbReference type="SUPFAM" id="SSF118215">
    <property type="entry name" value="Proton glutamate symport protein"/>
    <property type="match status" value="1"/>
</dbReference>
<name>A0A6I6L7A1_9SPHN</name>
<dbReference type="Gene3D" id="1.10.3860.10">
    <property type="entry name" value="Sodium:dicarboxylate symporter"/>
    <property type="match status" value="1"/>
</dbReference>
<feature type="transmembrane region" description="Helical" evidence="7">
    <location>
        <begin position="76"/>
        <end position="97"/>
    </location>
</feature>
<keyword evidence="5 7" id="KW-1133">Transmembrane helix</keyword>
<evidence type="ECO:0000256" key="5">
    <source>
        <dbReference type="ARBA" id="ARBA00022989"/>
    </source>
</evidence>
<dbReference type="InterPro" id="IPR036458">
    <property type="entry name" value="Na:dicarbo_symporter_sf"/>
</dbReference>
<feature type="transmembrane region" description="Helical" evidence="7">
    <location>
        <begin position="332"/>
        <end position="353"/>
    </location>
</feature>
<dbReference type="RefSeq" id="WP_158898714.1">
    <property type="nucleotide sequence ID" value="NZ_CP035733.1"/>
</dbReference>
<evidence type="ECO:0000256" key="3">
    <source>
        <dbReference type="ARBA" id="ARBA00022475"/>
    </source>
</evidence>
<feature type="transmembrane region" description="Helical" evidence="7">
    <location>
        <begin position="183"/>
        <end position="210"/>
    </location>
</feature>
<evidence type="ECO:0000313" key="8">
    <source>
        <dbReference type="EMBL" id="QGY79957.1"/>
    </source>
</evidence>
<dbReference type="Pfam" id="PF00375">
    <property type="entry name" value="SDF"/>
    <property type="match status" value="1"/>
</dbReference>
<proteinExistence type="predicted"/>
<feature type="transmembrane region" description="Helical" evidence="7">
    <location>
        <begin position="222"/>
        <end position="247"/>
    </location>
</feature>
<dbReference type="KEGG" id="slaa:EUU25_04595"/>
<dbReference type="PANTHER" id="PTHR42865:SF7">
    <property type="entry name" value="PROTON_GLUTAMATE-ASPARTATE SYMPORTER"/>
    <property type="match status" value="1"/>
</dbReference>
<dbReference type="OrthoDB" id="9766690at2"/>
<dbReference type="PANTHER" id="PTHR42865">
    <property type="entry name" value="PROTON/GLUTAMATE-ASPARTATE SYMPORTER"/>
    <property type="match status" value="1"/>
</dbReference>
<evidence type="ECO:0000256" key="4">
    <source>
        <dbReference type="ARBA" id="ARBA00022692"/>
    </source>
</evidence>
<feature type="transmembrane region" description="Helical" evidence="7">
    <location>
        <begin position="300"/>
        <end position="320"/>
    </location>
</feature>
<dbReference type="EMBL" id="CP035733">
    <property type="protein sequence ID" value="QGY79957.1"/>
    <property type="molecule type" value="Genomic_DNA"/>
</dbReference>
<feature type="transmembrane region" description="Helical" evidence="7">
    <location>
        <begin position="45"/>
        <end position="64"/>
    </location>
</feature>
<evidence type="ECO:0000256" key="7">
    <source>
        <dbReference type="SAM" id="Phobius"/>
    </source>
</evidence>
<accession>A0A6I6L7A1</accession>